<accession>A0A7S3PDD3</accession>
<protein>
    <submittedName>
        <fullName evidence="3">Uncharacterized protein</fullName>
    </submittedName>
</protein>
<keyword evidence="1" id="KW-0472">Membrane</keyword>
<evidence type="ECO:0000256" key="2">
    <source>
        <dbReference type="SAM" id="SignalP"/>
    </source>
</evidence>
<keyword evidence="1" id="KW-0812">Transmembrane</keyword>
<keyword evidence="1" id="KW-1133">Transmembrane helix</keyword>
<dbReference type="EMBL" id="HBIM01024670">
    <property type="protein sequence ID" value="CAE0421663.1"/>
    <property type="molecule type" value="Transcribed_RNA"/>
</dbReference>
<proteinExistence type="predicted"/>
<organism evidence="3">
    <name type="scientific">Amphora coffeiformis</name>
    <dbReference type="NCBI Taxonomy" id="265554"/>
    <lineage>
        <taxon>Eukaryota</taxon>
        <taxon>Sar</taxon>
        <taxon>Stramenopiles</taxon>
        <taxon>Ochrophyta</taxon>
        <taxon>Bacillariophyta</taxon>
        <taxon>Bacillariophyceae</taxon>
        <taxon>Bacillariophycidae</taxon>
        <taxon>Thalassiophysales</taxon>
        <taxon>Catenulaceae</taxon>
        <taxon>Amphora</taxon>
    </lineage>
</organism>
<name>A0A7S3PDD3_9STRA</name>
<sequence>MKLIATILLSIVCLSTAFQVQPRTANGVGFSKSHVDTTTSLNGFLGEPEREKLSRDSEPDEFFATNTDKMTDEEKLPIAIAGVAFITLPFIAGLIALYAAQGN</sequence>
<feature type="transmembrane region" description="Helical" evidence="1">
    <location>
        <begin position="78"/>
        <end position="100"/>
    </location>
</feature>
<evidence type="ECO:0000313" key="3">
    <source>
        <dbReference type="EMBL" id="CAE0421663.1"/>
    </source>
</evidence>
<feature type="signal peptide" evidence="2">
    <location>
        <begin position="1"/>
        <end position="17"/>
    </location>
</feature>
<keyword evidence="2" id="KW-0732">Signal</keyword>
<reference evidence="3" key="1">
    <citation type="submission" date="2021-01" db="EMBL/GenBank/DDBJ databases">
        <authorList>
            <person name="Corre E."/>
            <person name="Pelletier E."/>
            <person name="Niang G."/>
            <person name="Scheremetjew M."/>
            <person name="Finn R."/>
            <person name="Kale V."/>
            <person name="Holt S."/>
            <person name="Cochrane G."/>
            <person name="Meng A."/>
            <person name="Brown T."/>
            <person name="Cohen L."/>
        </authorList>
    </citation>
    <scope>NUCLEOTIDE SEQUENCE</scope>
    <source>
        <strain evidence="3">CCMP127</strain>
    </source>
</reference>
<evidence type="ECO:0000256" key="1">
    <source>
        <dbReference type="SAM" id="Phobius"/>
    </source>
</evidence>
<dbReference type="AlphaFoldDB" id="A0A7S3PDD3"/>
<gene>
    <name evidence="3" type="ORF">ACOF00016_LOCUS18300</name>
</gene>
<feature type="chain" id="PRO_5031570183" evidence="2">
    <location>
        <begin position="18"/>
        <end position="103"/>
    </location>
</feature>